<reference evidence="2 3" key="1">
    <citation type="journal article" date="2014" name="BMC Genomics">
        <title>Comparison of environmental and isolate Sulfobacillus genomes reveals diverse carbon, sulfur, nitrogen, and hydrogen metabolisms.</title>
        <authorList>
            <person name="Justice N.B."/>
            <person name="Norman A."/>
            <person name="Brown C.T."/>
            <person name="Singh A."/>
            <person name="Thomas B.C."/>
            <person name="Banfield J.F."/>
        </authorList>
    </citation>
    <scope>NUCLEOTIDE SEQUENCE [LARGE SCALE GENOMIC DNA]</scope>
    <source>
        <strain evidence="2">AMDSBA3</strain>
    </source>
</reference>
<dbReference type="GO" id="GO:0003677">
    <property type="term" value="F:DNA binding"/>
    <property type="evidence" value="ECO:0007669"/>
    <property type="project" value="InterPro"/>
</dbReference>
<organism evidence="2 3">
    <name type="scientific">Sulfobacillus acidophilus</name>
    <dbReference type="NCBI Taxonomy" id="53633"/>
    <lineage>
        <taxon>Bacteria</taxon>
        <taxon>Bacillati</taxon>
        <taxon>Bacillota</taxon>
        <taxon>Clostridia</taxon>
        <taxon>Eubacteriales</taxon>
        <taxon>Clostridiales Family XVII. Incertae Sedis</taxon>
        <taxon>Sulfobacillus</taxon>
    </lineage>
</organism>
<evidence type="ECO:0000259" key="1">
    <source>
        <dbReference type="PROSITE" id="PS50943"/>
    </source>
</evidence>
<dbReference type="InterPro" id="IPR001387">
    <property type="entry name" value="Cro/C1-type_HTH"/>
</dbReference>
<gene>
    <name evidence="2" type="ORF">C7B45_11325</name>
</gene>
<feature type="domain" description="HTH cro/C1-type" evidence="1">
    <location>
        <begin position="28"/>
        <end position="89"/>
    </location>
</feature>
<sequence>MDLVRIGDKLISLQKIHTMVEEIFEARAKGLSQTEVSAQFGLDRTFVSRLETLGEVRRGRSIAVIGMPVANKEELSRLCERLGVDFVWLMTDQERRHFAQSRNGVELVNEIFRLAQKVRSYDTVILMASNARVRLLTALLGVHAVIPLVLGETPLYRDVVVEVNVLESIIKEVQLRGSAASPGML</sequence>
<proteinExistence type="predicted"/>
<dbReference type="PROSITE" id="PS50943">
    <property type="entry name" value="HTH_CROC1"/>
    <property type="match status" value="1"/>
</dbReference>
<dbReference type="Proteomes" id="UP000241848">
    <property type="component" value="Unassembled WGS sequence"/>
</dbReference>
<evidence type="ECO:0000313" key="2">
    <source>
        <dbReference type="EMBL" id="PSR21297.1"/>
    </source>
</evidence>
<name>A0A2T2WGC7_9FIRM</name>
<dbReference type="AlphaFoldDB" id="A0A2T2WGC7"/>
<accession>A0A2T2WGC7</accession>
<evidence type="ECO:0000313" key="3">
    <source>
        <dbReference type="Proteomes" id="UP000241848"/>
    </source>
</evidence>
<protein>
    <submittedName>
        <fullName evidence="2">Transcriptional regulator</fullName>
    </submittedName>
</protein>
<dbReference type="Gene3D" id="1.10.260.40">
    <property type="entry name" value="lambda repressor-like DNA-binding domains"/>
    <property type="match status" value="1"/>
</dbReference>
<dbReference type="InterPro" id="IPR010982">
    <property type="entry name" value="Lambda_DNA-bd_dom_sf"/>
</dbReference>
<comment type="caution">
    <text evidence="2">The sequence shown here is derived from an EMBL/GenBank/DDBJ whole genome shotgun (WGS) entry which is preliminary data.</text>
</comment>
<dbReference type="CDD" id="cd00093">
    <property type="entry name" value="HTH_XRE"/>
    <property type="match status" value="1"/>
</dbReference>
<dbReference type="EMBL" id="PXYV01000037">
    <property type="protein sequence ID" value="PSR21297.1"/>
    <property type="molecule type" value="Genomic_DNA"/>
</dbReference>